<evidence type="ECO:0000256" key="3">
    <source>
        <dbReference type="ARBA" id="ARBA00022801"/>
    </source>
</evidence>
<evidence type="ECO:0000256" key="4">
    <source>
        <dbReference type="ARBA" id="ARBA00023180"/>
    </source>
</evidence>
<evidence type="ECO:0000259" key="10">
    <source>
        <dbReference type="Pfam" id="PF21317"/>
    </source>
</evidence>
<evidence type="ECO:0000256" key="8">
    <source>
        <dbReference type="SAM" id="Phobius"/>
    </source>
</evidence>
<dbReference type="InterPro" id="IPR031330">
    <property type="entry name" value="Gly_Hdrlase_35_cat"/>
</dbReference>
<dbReference type="FunFam" id="3.20.20.80:FF:000017">
    <property type="entry name" value="Beta-galactosidase"/>
    <property type="match status" value="1"/>
</dbReference>
<dbReference type="InterPro" id="IPR048913">
    <property type="entry name" value="BetaGal_gal-bd"/>
</dbReference>
<evidence type="ECO:0000256" key="7">
    <source>
        <dbReference type="RuleBase" id="RU003679"/>
    </source>
</evidence>
<dbReference type="Gene3D" id="3.20.20.80">
    <property type="entry name" value="Glycosidases"/>
    <property type="match status" value="1"/>
</dbReference>
<evidence type="ECO:0000259" key="11">
    <source>
        <dbReference type="Pfam" id="PF21467"/>
    </source>
</evidence>
<name>Q6GLV0_XENLA</name>
<evidence type="ECO:0000256" key="5">
    <source>
        <dbReference type="ARBA" id="ARBA00023295"/>
    </source>
</evidence>
<dbReference type="EMBL" id="BC074351">
    <property type="protein sequence ID" value="AAH74351.1"/>
    <property type="molecule type" value="mRNA"/>
</dbReference>
<dbReference type="PANTHER" id="PTHR23421">
    <property type="entry name" value="BETA-GALACTOSIDASE RELATED"/>
    <property type="match status" value="1"/>
</dbReference>
<keyword evidence="2" id="KW-0732">Signal</keyword>
<keyword evidence="8" id="KW-0812">Transmembrane</keyword>
<sequence length="672" mass="76011">PPNRVGSCAHCHVTVQEKKISQVSSKHECFMKRSSDFYTRTRTHLTLTFSVAPMGPLLLCLLILVSVYGQACSKSFSIDYNKNCFRKDGQCFRYISGSIHYFRIPADYWRDRLLKMYMTGLNAVQVYIPWNFHEPLPGLYDFNGDRDLSRFLDLTDELGLLVIIRPGPYICAEWDMGGLPAWLLNNKDIALRTSDPDYLNAVDSWFSVLLPKLRSRLYSNGGNIISVQVENEYGSFMACDYSYLRHLLHLFRLYLGDEVVLFTTDGNTERELQCGSLQDLYTTVDFGPGDNATKAFKLLRKYQPKGPLVNSEYYTGWLDYWGEKHSTTSKELVSQGLKNILEMGASVNMYMFEGGTNFGYWNGADFKKIYKPITTSYDYDAPLSEAGDPTEKLNAIRNVISQFQPVPQGPVPPPTQKIDYGFVSLNKVGSLLDYLDVFSPEFPTETRYPITFEDLKQYFGFVLYRTQLTRDVPITTPLSSVSNGVHDRAYISVDGLFNGVLERDRVSKILVAGKAGDWLDVLVENMGRINFGSCVNDLKGLVSNLTLGVDILTDWLVYPLNLEGPISEGWPQMGNNFIFSNTEANTGPSFYSGTFQITTQGDTFLSLPQWTKGQVWINGFNVGRYWPARGPQITLYVPGNILRLGENTVTLLELEQAPELSMVRFIDRPVLG</sequence>
<dbReference type="Pfam" id="PF21467">
    <property type="entry name" value="BetaGal_gal-bd"/>
    <property type="match status" value="1"/>
</dbReference>
<feature type="non-terminal residue" evidence="12">
    <location>
        <position position="1"/>
    </location>
</feature>
<evidence type="ECO:0000313" key="12">
    <source>
        <dbReference type="EMBL" id="AAH74351.1"/>
    </source>
</evidence>
<feature type="active site" description="Proton donor" evidence="6">
    <location>
        <position position="232"/>
    </location>
</feature>
<dbReference type="PIRSF" id="PIRSF006336">
    <property type="entry name" value="B-gal"/>
    <property type="match status" value="1"/>
</dbReference>
<evidence type="ECO:0000256" key="6">
    <source>
        <dbReference type="PIRSR" id="PIRSR006336-1"/>
    </source>
</evidence>
<dbReference type="Pfam" id="PF01301">
    <property type="entry name" value="Glyco_hydro_35"/>
    <property type="match status" value="1"/>
</dbReference>
<evidence type="ECO:0000259" key="9">
    <source>
        <dbReference type="Pfam" id="PF01301"/>
    </source>
</evidence>
<reference evidence="12" key="1">
    <citation type="submission" date="2004-06" db="EMBL/GenBank/DDBJ databases">
        <authorList>
            <consortium name="NIH - Xenopus Gene Collection (XGC) project"/>
        </authorList>
    </citation>
    <scope>NUCLEOTIDE SEQUENCE [LARGE SCALE MRNA]</scope>
    <source>
        <tissue evidence="12">Brain</tissue>
    </source>
</reference>
<dbReference type="AlphaFoldDB" id="Q6GLV0"/>
<evidence type="ECO:0000256" key="2">
    <source>
        <dbReference type="ARBA" id="ARBA00022729"/>
    </source>
</evidence>
<evidence type="ECO:0000256" key="1">
    <source>
        <dbReference type="ARBA" id="ARBA00009809"/>
    </source>
</evidence>
<feature type="active site" description="Nucleophile" evidence="6">
    <location>
        <position position="312"/>
    </location>
</feature>
<feature type="domain" description="Beta-galactosidase galactose-binding" evidence="11">
    <location>
        <begin position="588"/>
        <end position="647"/>
    </location>
</feature>
<dbReference type="Pfam" id="PF21317">
    <property type="entry name" value="BetaGal_ABD_1"/>
    <property type="match status" value="1"/>
</dbReference>
<protein>
    <submittedName>
        <fullName evidence="12">LOC443705 protein</fullName>
    </submittedName>
</protein>
<dbReference type="GO" id="GO:0004565">
    <property type="term" value="F:beta-galactosidase activity"/>
    <property type="evidence" value="ECO:0007669"/>
    <property type="project" value="InterPro"/>
</dbReference>
<dbReference type="InterPro" id="IPR001944">
    <property type="entry name" value="Glycoside_Hdrlase_35"/>
</dbReference>
<dbReference type="SUPFAM" id="SSF51445">
    <property type="entry name" value="(Trans)glycosidases"/>
    <property type="match status" value="1"/>
</dbReference>
<keyword evidence="5" id="KW-0326">Glycosidase</keyword>
<dbReference type="SUPFAM" id="SSF49785">
    <property type="entry name" value="Galactose-binding domain-like"/>
    <property type="match status" value="1"/>
</dbReference>
<comment type="similarity">
    <text evidence="1 7">Belongs to the glycosyl hydrolase 35 family.</text>
</comment>
<proteinExistence type="evidence at transcript level"/>
<dbReference type="GO" id="GO:0005975">
    <property type="term" value="P:carbohydrate metabolic process"/>
    <property type="evidence" value="ECO:0007669"/>
    <property type="project" value="InterPro"/>
</dbReference>
<dbReference type="Gene3D" id="2.60.120.260">
    <property type="entry name" value="Galactose-binding domain-like"/>
    <property type="match status" value="2"/>
</dbReference>
<dbReference type="CAZy" id="GH35">
    <property type="family name" value="Glycoside Hydrolase Family 35"/>
</dbReference>
<dbReference type="FunFam" id="2.60.120.260:FF:000021">
    <property type="entry name" value="Beta-galactosidase"/>
    <property type="match status" value="1"/>
</dbReference>
<keyword evidence="8" id="KW-0472">Membrane</keyword>
<feature type="domain" description="Glycoside hydrolase 35 catalytic" evidence="9">
    <location>
        <begin position="85"/>
        <end position="402"/>
    </location>
</feature>
<dbReference type="InterPro" id="IPR026283">
    <property type="entry name" value="B-gal_1-like"/>
</dbReference>
<keyword evidence="3" id="KW-0378">Hydrolase</keyword>
<feature type="domain" description="Beta-galactosidase 1-like first all-beta" evidence="10">
    <location>
        <begin position="449"/>
        <end position="561"/>
    </location>
</feature>
<accession>Q6GLV0</accession>
<organism evidence="12">
    <name type="scientific">Xenopus laevis</name>
    <name type="common">African clawed frog</name>
    <dbReference type="NCBI Taxonomy" id="8355"/>
    <lineage>
        <taxon>Eukaryota</taxon>
        <taxon>Metazoa</taxon>
        <taxon>Chordata</taxon>
        <taxon>Craniata</taxon>
        <taxon>Vertebrata</taxon>
        <taxon>Euteleostomi</taxon>
        <taxon>Amphibia</taxon>
        <taxon>Batrachia</taxon>
        <taxon>Anura</taxon>
        <taxon>Pipoidea</taxon>
        <taxon>Pipidae</taxon>
        <taxon>Xenopodinae</taxon>
        <taxon>Xenopus</taxon>
        <taxon>Xenopus</taxon>
    </lineage>
</organism>
<feature type="transmembrane region" description="Helical" evidence="8">
    <location>
        <begin position="45"/>
        <end position="68"/>
    </location>
</feature>
<dbReference type="InterPro" id="IPR017853">
    <property type="entry name" value="GH"/>
</dbReference>
<gene>
    <name evidence="12" type="primary">LOC443705</name>
</gene>
<keyword evidence="4" id="KW-0325">Glycoprotein</keyword>
<dbReference type="InterPro" id="IPR008979">
    <property type="entry name" value="Galactose-bd-like_sf"/>
</dbReference>
<dbReference type="PRINTS" id="PR00742">
    <property type="entry name" value="GLHYDRLASE35"/>
</dbReference>
<keyword evidence="8" id="KW-1133">Transmembrane helix</keyword>
<dbReference type="InterPro" id="IPR048912">
    <property type="entry name" value="BetaGal1-like_ABD1"/>
</dbReference>